<evidence type="ECO:0000313" key="2">
    <source>
        <dbReference type="Proteomes" id="UP001599542"/>
    </source>
</evidence>
<proteinExistence type="predicted"/>
<name>A0ABW6GJH1_9ACTN</name>
<gene>
    <name evidence="1" type="ORF">ACFW6T_12765</name>
</gene>
<organism evidence="1 2">
    <name type="scientific">Kitasatospora phosalacinea</name>
    <dbReference type="NCBI Taxonomy" id="2065"/>
    <lineage>
        <taxon>Bacteria</taxon>
        <taxon>Bacillati</taxon>
        <taxon>Actinomycetota</taxon>
        <taxon>Actinomycetes</taxon>
        <taxon>Kitasatosporales</taxon>
        <taxon>Streptomycetaceae</taxon>
        <taxon>Kitasatospora</taxon>
    </lineage>
</organism>
<protein>
    <recommendedName>
        <fullName evidence="3">DUF3291 domain-containing protein</fullName>
    </recommendedName>
</protein>
<evidence type="ECO:0008006" key="3">
    <source>
        <dbReference type="Google" id="ProtNLM"/>
    </source>
</evidence>
<sequence length="123" mass="13608">MGTYVMIRGWVEFGDDGQVPLLREIAGAASAGERRYRGGWTFPAEQPMWNTVAFFAAEGRAGYEDAVREMLQRVAALPAPAEDERVRGLFRVSHEVDGATEWQLRDGGLRCVPAPPGHAYLDE</sequence>
<keyword evidence="2" id="KW-1185">Reference proteome</keyword>
<accession>A0ABW6GJH1</accession>
<dbReference type="Proteomes" id="UP001599542">
    <property type="component" value="Unassembled WGS sequence"/>
</dbReference>
<dbReference type="EMBL" id="JBHYPX010000020">
    <property type="protein sequence ID" value="MFE1352851.1"/>
    <property type="molecule type" value="Genomic_DNA"/>
</dbReference>
<dbReference type="RefSeq" id="WP_380563791.1">
    <property type="nucleotide sequence ID" value="NZ_JBHYPX010000020.1"/>
</dbReference>
<evidence type="ECO:0000313" key="1">
    <source>
        <dbReference type="EMBL" id="MFE1352851.1"/>
    </source>
</evidence>
<reference evidence="1 2" key="1">
    <citation type="submission" date="2024-09" db="EMBL/GenBank/DDBJ databases">
        <title>The Natural Products Discovery Center: Release of the First 8490 Sequenced Strains for Exploring Actinobacteria Biosynthetic Diversity.</title>
        <authorList>
            <person name="Kalkreuter E."/>
            <person name="Kautsar S.A."/>
            <person name="Yang D."/>
            <person name="Bader C.D."/>
            <person name="Teijaro C.N."/>
            <person name="Fluegel L."/>
            <person name="Davis C.M."/>
            <person name="Simpson J.R."/>
            <person name="Lauterbach L."/>
            <person name="Steele A.D."/>
            <person name="Gui C."/>
            <person name="Meng S."/>
            <person name="Li G."/>
            <person name="Viehrig K."/>
            <person name="Ye F."/>
            <person name="Su P."/>
            <person name="Kiefer A.F."/>
            <person name="Nichols A."/>
            <person name="Cepeda A.J."/>
            <person name="Yan W."/>
            <person name="Fan B."/>
            <person name="Jiang Y."/>
            <person name="Adhikari A."/>
            <person name="Zheng C.-J."/>
            <person name="Schuster L."/>
            <person name="Cowan T.M."/>
            <person name="Smanski M.J."/>
            <person name="Chevrette M.G."/>
            <person name="De Carvalho L.P.S."/>
            <person name="Shen B."/>
        </authorList>
    </citation>
    <scope>NUCLEOTIDE SEQUENCE [LARGE SCALE GENOMIC DNA]</scope>
    <source>
        <strain evidence="1 2">NPDC058753</strain>
    </source>
</reference>
<comment type="caution">
    <text evidence="1">The sequence shown here is derived from an EMBL/GenBank/DDBJ whole genome shotgun (WGS) entry which is preliminary data.</text>
</comment>